<dbReference type="STRING" id="1336337.A0A3N4K434"/>
<proteinExistence type="predicted"/>
<sequence>NCSAQALLSSQSHFQVQKCQLQETLEAAGHIVIFYSVYHCELNFIKYFWHLAKVYTRVHCEYSFPSLVRTVPITLAQVSDILI</sequence>
<gene>
    <name evidence="1" type="ORF">L873DRAFT_1728536</name>
</gene>
<evidence type="ECO:0000313" key="2">
    <source>
        <dbReference type="Proteomes" id="UP000276215"/>
    </source>
</evidence>
<dbReference type="OrthoDB" id="5401962at2759"/>
<protein>
    <recommendedName>
        <fullName evidence="3">Tc1-like transposase DDE domain-containing protein</fullName>
    </recommendedName>
</protein>
<keyword evidence="2" id="KW-1185">Reference proteome</keyword>
<accession>A0A3N4K434</accession>
<dbReference type="AlphaFoldDB" id="A0A3N4K434"/>
<dbReference type="EMBL" id="ML120354">
    <property type="protein sequence ID" value="RPB05123.1"/>
    <property type="molecule type" value="Genomic_DNA"/>
</dbReference>
<evidence type="ECO:0008006" key="3">
    <source>
        <dbReference type="Google" id="ProtNLM"/>
    </source>
</evidence>
<name>A0A3N4K434_9PEZI</name>
<evidence type="ECO:0000313" key="1">
    <source>
        <dbReference type="EMBL" id="RPB05123.1"/>
    </source>
</evidence>
<organism evidence="1 2">
    <name type="scientific">Choiromyces venosus 120613-1</name>
    <dbReference type="NCBI Taxonomy" id="1336337"/>
    <lineage>
        <taxon>Eukaryota</taxon>
        <taxon>Fungi</taxon>
        <taxon>Dikarya</taxon>
        <taxon>Ascomycota</taxon>
        <taxon>Pezizomycotina</taxon>
        <taxon>Pezizomycetes</taxon>
        <taxon>Pezizales</taxon>
        <taxon>Tuberaceae</taxon>
        <taxon>Choiromyces</taxon>
    </lineage>
</organism>
<dbReference type="Proteomes" id="UP000276215">
    <property type="component" value="Unassembled WGS sequence"/>
</dbReference>
<feature type="non-terminal residue" evidence="1">
    <location>
        <position position="1"/>
    </location>
</feature>
<reference evidence="1 2" key="1">
    <citation type="journal article" date="2018" name="Nat. Ecol. Evol.">
        <title>Pezizomycetes genomes reveal the molecular basis of ectomycorrhizal truffle lifestyle.</title>
        <authorList>
            <person name="Murat C."/>
            <person name="Payen T."/>
            <person name="Noel B."/>
            <person name="Kuo A."/>
            <person name="Morin E."/>
            <person name="Chen J."/>
            <person name="Kohler A."/>
            <person name="Krizsan K."/>
            <person name="Balestrini R."/>
            <person name="Da Silva C."/>
            <person name="Montanini B."/>
            <person name="Hainaut M."/>
            <person name="Levati E."/>
            <person name="Barry K.W."/>
            <person name="Belfiori B."/>
            <person name="Cichocki N."/>
            <person name="Clum A."/>
            <person name="Dockter R.B."/>
            <person name="Fauchery L."/>
            <person name="Guy J."/>
            <person name="Iotti M."/>
            <person name="Le Tacon F."/>
            <person name="Lindquist E.A."/>
            <person name="Lipzen A."/>
            <person name="Malagnac F."/>
            <person name="Mello A."/>
            <person name="Molinier V."/>
            <person name="Miyauchi S."/>
            <person name="Poulain J."/>
            <person name="Riccioni C."/>
            <person name="Rubini A."/>
            <person name="Sitrit Y."/>
            <person name="Splivallo R."/>
            <person name="Traeger S."/>
            <person name="Wang M."/>
            <person name="Zifcakova L."/>
            <person name="Wipf D."/>
            <person name="Zambonelli A."/>
            <person name="Paolocci F."/>
            <person name="Nowrousian M."/>
            <person name="Ottonello S."/>
            <person name="Baldrian P."/>
            <person name="Spatafora J.W."/>
            <person name="Henrissat B."/>
            <person name="Nagy L.G."/>
            <person name="Aury J.M."/>
            <person name="Wincker P."/>
            <person name="Grigoriev I.V."/>
            <person name="Bonfante P."/>
            <person name="Martin F.M."/>
        </authorList>
    </citation>
    <scope>NUCLEOTIDE SEQUENCE [LARGE SCALE GENOMIC DNA]</scope>
    <source>
        <strain evidence="1 2">120613-1</strain>
    </source>
</reference>